<dbReference type="Proteomes" id="UP001153555">
    <property type="component" value="Unassembled WGS sequence"/>
</dbReference>
<dbReference type="PANTHER" id="PTHR46929">
    <property type="entry name" value="EXPRESSED PROTEIN"/>
    <property type="match status" value="1"/>
</dbReference>
<sequence>MVLLYGNDRATGEDAETAFEMRKRRTSSTENLFTTTIDEVDNLVSQNEVTLENIGDSIDVDNDIFSVSTQHPSMGGNSGATSKKRKKEDAMKDKASEFEIIKGAIDNVANALREGNELFKDMYCHKVPPISGEATWTLLKECGFDNNLLTDIYCFLMRDIDKLRCVVQCPPEARKDVIMRMMFGPSNPPL</sequence>
<dbReference type="AlphaFoldDB" id="A0A9N7RG30"/>
<name>A0A9N7RG30_STRHE</name>
<evidence type="ECO:0000313" key="3">
    <source>
        <dbReference type="Proteomes" id="UP001153555"/>
    </source>
</evidence>
<keyword evidence="3" id="KW-1185">Reference proteome</keyword>
<evidence type="ECO:0000256" key="1">
    <source>
        <dbReference type="SAM" id="MobiDB-lite"/>
    </source>
</evidence>
<feature type="region of interest" description="Disordered" evidence="1">
    <location>
        <begin position="67"/>
        <end position="89"/>
    </location>
</feature>
<evidence type="ECO:0000313" key="2">
    <source>
        <dbReference type="EMBL" id="CAA0829495.1"/>
    </source>
</evidence>
<dbReference type="OrthoDB" id="1424420at2759"/>
<accession>A0A9N7RG30</accession>
<gene>
    <name evidence="2" type="ORF">SHERM_25066</name>
</gene>
<dbReference type="PANTHER" id="PTHR46929:SF4">
    <property type="entry name" value="MYB_SANT-LIKE DOMAIN-CONTAINING PROTEIN"/>
    <property type="match status" value="1"/>
</dbReference>
<organism evidence="2 3">
    <name type="scientific">Striga hermonthica</name>
    <name type="common">Purple witchweed</name>
    <name type="synonym">Buchnera hermonthica</name>
    <dbReference type="NCBI Taxonomy" id="68872"/>
    <lineage>
        <taxon>Eukaryota</taxon>
        <taxon>Viridiplantae</taxon>
        <taxon>Streptophyta</taxon>
        <taxon>Embryophyta</taxon>
        <taxon>Tracheophyta</taxon>
        <taxon>Spermatophyta</taxon>
        <taxon>Magnoliopsida</taxon>
        <taxon>eudicotyledons</taxon>
        <taxon>Gunneridae</taxon>
        <taxon>Pentapetalae</taxon>
        <taxon>asterids</taxon>
        <taxon>lamiids</taxon>
        <taxon>Lamiales</taxon>
        <taxon>Orobanchaceae</taxon>
        <taxon>Buchnereae</taxon>
        <taxon>Striga</taxon>
    </lineage>
</organism>
<reference evidence="2" key="1">
    <citation type="submission" date="2019-12" db="EMBL/GenBank/DDBJ databases">
        <authorList>
            <person name="Scholes J."/>
        </authorList>
    </citation>
    <scope>NUCLEOTIDE SEQUENCE</scope>
</reference>
<dbReference type="EMBL" id="CACSLK010027773">
    <property type="protein sequence ID" value="CAA0829495.1"/>
    <property type="molecule type" value="Genomic_DNA"/>
</dbReference>
<proteinExistence type="predicted"/>
<comment type="caution">
    <text evidence="2">The sequence shown here is derived from an EMBL/GenBank/DDBJ whole genome shotgun (WGS) entry which is preliminary data.</text>
</comment>
<protein>
    <submittedName>
        <fullName evidence="2">Uncharacterized protein</fullName>
    </submittedName>
</protein>